<dbReference type="AlphaFoldDB" id="A0A1T4KD73"/>
<proteinExistence type="predicted"/>
<dbReference type="PANTHER" id="PTHR32385">
    <property type="entry name" value="MANNOSYL PHOSPHORYLINOSITOL CERAMIDE SYNTHASE"/>
    <property type="match status" value="1"/>
</dbReference>
<name>A0A1T4KD73_9FIRM</name>
<organism evidence="2 3">
    <name type="scientific">Eubacterium coprostanoligenes</name>
    <dbReference type="NCBI Taxonomy" id="290054"/>
    <lineage>
        <taxon>Bacteria</taxon>
        <taxon>Bacillati</taxon>
        <taxon>Bacillota</taxon>
        <taxon>Clostridia</taxon>
        <taxon>Eubacteriales</taxon>
        <taxon>Eubacteriaceae</taxon>
        <taxon>Eubacterium</taxon>
    </lineage>
</organism>
<dbReference type="RefSeq" id="WP_078767930.1">
    <property type="nucleotide sequence ID" value="NZ_FUWW01000003.1"/>
</dbReference>
<accession>A0A1T4KD73</accession>
<protein>
    <submittedName>
        <fullName evidence="2">Glycosyltransferase sugar-binding region containing DXD motif-containing protein</fullName>
    </submittedName>
</protein>
<dbReference type="Gene3D" id="3.90.550.20">
    <property type="match status" value="1"/>
</dbReference>
<dbReference type="Pfam" id="PF04488">
    <property type="entry name" value="Gly_transf_sug"/>
    <property type="match status" value="1"/>
</dbReference>
<dbReference type="GO" id="GO:0051999">
    <property type="term" value="P:mannosyl-inositol phosphorylceramide biosynthetic process"/>
    <property type="evidence" value="ECO:0007669"/>
    <property type="project" value="TreeGrafter"/>
</dbReference>
<evidence type="ECO:0000256" key="1">
    <source>
        <dbReference type="ARBA" id="ARBA00022679"/>
    </source>
</evidence>
<reference evidence="3" key="1">
    <citation type="submission" date="2017-02" db="EMBL/GenBank/DDBJ databases">
        <authorList>
            <person name="Varghese N."/>
            <person name="Submissions S."/>
        </authorList>
    </citation>
    <scope>NUCLEOTIDE SEQUENCE [LARGE SCALE GENOMIC DNA]</scope>
    <source>
        <strain evidence="3">ATCC 51222</strain>
    </source>
</reference>
<evidence type="ECO:0000313" key="2">
    <source>
        <dbReference type="EMBL" id="SJZ40336.1"/>
    </source>
</evidence>
<dbReference type="GO" id="GO:0000030">
    <property type="term" value="F:mannosyltransferase activity"/>
    <property type="evidence" value="ECO:0007669"/>
    <property type="project" value="TreeGrafter"/>
</dbReference>
<dbReference type="Proteomes" id="UP000190657">
    <property type="component" value="Unassembled WGS sequence"/>
</dbReference>
<dbReference type="InterPro" id="IPR007577">
    <property type="entry name" value="GlycoTrfase_DXD_sugar-bd_CS"/>
</dbReference>
<dbReference type="InterPro" id="IPR051706">
    <property type="entry name" value="Glycosyltransferase_domain"/>
</dbReference>
<keyword evidence="3" id="KW-1185">Reference proteome</keyword>
<dbReference type="EMBL" id="FUWW01000003">
    <property type="protein sequence ID" value="SJZ40336.1"/>
    <property type="molecule type" value="Genomic_DNA"/>
</dbReference>
<sequence>MIPKKIHYFWFGGNEKPKSVQKCINSWKKYCPDYEIIEWNETNFDIHCMPFVEQAYEAKKYAFVSDVARLMIVYEYGGIYMDTDVEVIKPLDNLLKNKAYMGFENDENVASGLGFGAEAGMPFFKEHIDVYRNWNFINDDGTYNQIGCPKVATDLFKTKGIFLDGSEQTVCDIHIYPAEYFNPYDSLTGKLTKTPNTYSIHWYDASWSDKSSKLLKINRAIRRIIGTETIEKLKKIIK</sequence>
<keyword evidence="1 2" id="KW-0808">Transferase</keyword>
<dbReference type="STRING" id="290054.SAMN02745114_00432"/>
<dbReference type="InterPro" id="IPR029044">
    <property type="entry name" value="Nucleotide-diphossugar_trans"/>
</dbReference>
<gene>
    <name evidence="2" type="ORF">SAMN02745114_00432</name>
</gene>
<dbReference type="GO" id="GO:0016020">
    <property type="term" value="C:membrane"/>
    <property type="evidence" value="ECO:0007669"/>
    <property type="project" value="GOC"/>
</dbReference>
<dbReference type="PANTHER" id="PTHR32385:SF15">
    <property type="entry name" value="INOSITOL PHOSPHOCERAMIDE MANNOSYLTRANSFERASE 1"/>
    <property type="match status" value="1"/>
</dbReference>
<dbReference type="SUPFAM" id="SSF53448">
    <property type="entry name" value="Nucleotide-diphospho-sugar transferases"/>
    <property type="match status" value="1"/>
</dbReference>
<evidence type="ECO:0000313" key="3">
    <source>
        <dbReference type="Proteomes" id="UP000190657"/>
    </source>
</evidence>
<dbReference type="OrthoDB" id="9802987at2"/>